<name>A0A853EMN3_9ACTO</name>
<comment type="similarity">
    <text evidence="1">Belongs to the PspA/Vipp/IM30 family.</text>
</comment>
<dbReference type="PANTHER" id="PTHR31088:SF6">
    <property type="entry name" value="PHAGE SHOCK PROTEIN A"/>
    <property type="match status" value="1"/>
</dbReference>
<feature type="coiled-coil region" evidence="2">
    <location>
        <begin position="133"/>
        <end position="228"/>
    </location>
</feature>
<feature type="region of interest" description="Disordered" evidence="3">
    <location>
        <begin position="236"/>
        <end position="292"/>
    </location>
</feature>
<dbReference type="Proteomes" id="UP000572528">
    <property type="component" value="Unassembled WGS sequence"/>
</dbReference>
<dbReference type="Pfam" id="PF04012">
    <property type="entry name" value="PspA_IM30"/>
    <property type="match status" value="1"/>
</dbReference>
<organism evidence="4 5">
    <name type="scientific">Actinomyces bowdenii</name>
    <dbReference type="NCBI Taxonomy" id="131109"/>
    <lineage>
        <taxon>Bacteria</taxon>
        <taxon>Bacillati</taxon>
        <taxon>Actinomycetota</taxon>
        <taxon>Actinomycetes</taxon>
        <taxon>Actinomycetales</taxon>
        <taxon>Actinomycetaceae</taxon>
        <taxon>Actinomyces</taxon>
    </lineage>
</organism>
<evidence type="ECO:0000256" key="1">
    <source>
        <dbReference type="ARBA" id="ARBA00043985"/>
    </source>
</evidence>
<keyword evidence="2" id="KW-0175">Coiled coil</keyword>
<reference evidence="4 5" key="1">
    <citation type="submission" date="2020-07" db="EMBL/GenBank/DDBJ databases">
        <title>MOT database genomes.</title>
        <authorList>
            <person name="Joseph S."/>
            <person name="Aduse-Opoku J."/>
            <person name="Hashim A."/>
            <person name="Wade W."/>
            <person name="Curtis M."/>
        </authorList>
    </citation>
    <scope>NUCLEOTIDE SEQUENCE [LARGE SCALE GENOMIC DNA]</scope>
    <source>
        <strain evidence="4 5">WMus004</strain>
    </source>
</reference>
<dbReference type="InterPro" id="IPR007157">
    <property type="entry name" value="PspA_VIPP1"/>
</dbReference>
<gene>
    <name evidence="4" type="ORF">HZZ05_13485</name>
</gene>
<proteinExistence type="inferred from homology"/>
<dbReference type="AlphaFoldDB" id="A0A853EMN3"/>
<evidence type="ECO:0000313" key="5">
    <source>
        <dbReference type="Proteomes" id="UP000572528"/>
    </source>
</evidence>
<evidence type="ECO:0000256" key="3">
    <source>
        <dbReference type="SAM" id="MobiDB-lite"/>
    </source>
</evidence>
<evidence type="ECO:0000313" key="4">
    <source>
        <dbReference type="EMBL" id="NYS70499.1"/>
    </source>
</evidence>
<sequence>MAEKQSILGRIAQLTRANINALLDRAEDPEKMLNQLVRDYTASIAEARDAVAQTIGNLRLAEKDRDEDVAAARDWGNKALAASRKADQMRAAGDSAGADKWDSLAKIALTKQITAENEVKAAEPMIASQRQVVDQLKTGLQQMEVKLGELQSRRDQLIARQKTAEAQVKVQGAIRSINVMDPTSELARYEDQVRRVEAQAAGQMELAGSSLESQFAELESSSAQLEAEARLAALKAGSSPALQAAPAAPAQITDGDVDAAFEALKTQGQGAPQANGQAQPQAWPQQDDQSSY</sequence>
<dbReference type="RefSeq" id="WP_179901850.1">
    <property type="nucleotide sequence ID" value="NZ_JACBXV010000358.1"/>
</dbReference>
<accession>A0A853EMN3</accession>
<comment type="caution">
    <text evidence="4">The sequence shown here is derived from an EMBL/GenBank/DDBJ whole genome shotgun (WGS) entry which is preliminary data.</text>
</comment>
<evidence type="ECO:0000256" key="2">
    <source>
        <dbReference type="SAM" id="Coils"/>
    </source>
</evidence>
<protein>
    <submittedName>
        <fullName evidence="4">PspA/IM30 family protein</fullName>
    </submittedName>
</protein>
<dbReference type="PANTHER" id="PTHR31088">
    <property type="entry name" value="MEMBRANE-ASSOCIATED PROTEIN VIPP1, CHLOROPLASTIC"/>
    <property type="match status" value="1"/>
</dbReference>
<dbReference type="EMBL" id="JACBXV010000358">
    <property type="protein sequence ID" value="NYS70499.1"/>
    <property type="molecule type" value="Genomic_DNA"/>
</dbReference>
<feature type="compositionally biased region" description="Low complexity" evidence="3">
    <location>
        <begin position="267"/>
        <end position="286"/>
    </location>
</feature>
<feature type="compositionally biased region" description="Low complexity" evidence="3">
    <location>
        <begin position="236"/>
        <end position="251"/>
    </location>
</feature>